<proteinExistence type="predicted"/>
<evidence type="ECO:0000313" key="3">
    <source>
        <dbReference type="Proteomes" id="UP001498398"/>
    </source>
</evidence>
<feature type="compositionally biased region" description="Polar residues" evidence="1">
    <location>
        <begin position="94"/>
        <end position="107"/>
    </location>
</feature>
<evidence type="ECO:0000256" key="1">
    <source>
        <dbReference type="SAM" id="MobiDB-lite"/>
    </source>
</evidence>
<dbReference type="Proteomes" id="UP001498398">
    <property type="component" value="Unassembled WGS sequence"/>
</dbReference>
<accession>A0ABR1JV76</accession>
<gene>
    <name evidence="2" type="ORF">VKT23_004542</name>
</gene>
<sequence length="169" mass="18057">MDPLTEQDPQLAAFLAWLEGLTPTQFRALLDGHLQPLNTDDSIPVEGPNDQTNGMQVSGQPVENADANGGGSFSQGSQADTTPNSESVDPAHTQAPSAQGQAGTSPTTRDHDAAMTQNPQGAPAYLHVIRGDLVILDESVATSPEDVYSVSRRQYLTYDSPLQRSLERE</sequence>
<protein>
    <submittedName>
        <fullName evidence="2">Uncharacterized protein</fullName>
    </submittedName>
</protein>
<feature type="compositionally biased region" description="Polar residues" evidence="1">
    <location>
        <begin position="74"/>
        <end position="87"/>
    </location>
</feature>
<dbReference type="EMBL" id="JBANRG010000004">
    <property type="protein sequence ID" value="KAK7467490.1"/>
    <property type="molecule type" value="Genomic_DNA"/>
</dbReference>
<organism evidence="2 3">
    <name type="scientific">Marasmiellus scandens</name>
    <dbReference type="NCBI Taxonomy" id="2682957"/>
    <lineage>
        <taxon>Eukaryota</taxon>
        <taxon>Fungi</taxon>
        <taxon>Dikarya</taxon>
        <taxon>Basidiomycota</taxon>
        <taxon>Agaricomycotina</taxon>
        <taxon>Agaricomycetes</taxon>
        <taxon>Agaricomycetidae</taxon>
        <taxon>Agaricales</taxon>
        <taxon>Marasmiineae</taxon>
        <taxon>Omphalotaceae</taxon>
        <taxon>Marasmiellus</taxon>
    </lineage>
</organism>
<name>A0ABR1JV76_9AGAR</name>
<evidence type="ECO:0000313" key="2">
    <source>
        <dbReference type="EMBL" id="KAK7467490.1"/>
    </source>
</evidence>
<feature type="region of interest" description="Disordered" evidence="1">
    <location>
        <begin position="38"/>
        <end position="122"/>
    </location>
</feature>
<feature type="compositionally biased region" description="Polar residues" evidence="1">
    <location>
        <begin position="49"/>
        <end position="61"/>
    </location>
</feature>
<reference evidence="2 3" key="1">
    <citation type="submission" date="2024-01" db="EMBL/GenBank/DDBJ databases">
        <title>A draft genome for the cacao thread blight pathogen Marasmiellus scandens.</title>
        <authorList>
            <person name="Baruah I.K."/>
            <person name="Leung J."/>
            <person name="Bukari Y."/>
            <person name="Amoako-Attah I."/>
            <person name="Meinhardt L.W."/>
            <person name="Bailey B.A."/>
            <person name="Cohen S.P."/>
        </authorList>
    </citation>
    <scope>NUCLEOTIDE SEQUENCE [LARGE SCALE GENOMIC DNA]</scope>
    <source>
        <strain evidence="2 3">GH-19</strain>
    </source>
</reference>
<keyword evidence="3" id="KW-1185">Reference proteome</keyword>
<comment type="caution">
    <text evidence="2">The sequence shown here is derived from an EMBL/GenBank/DDBJ whole genome shotgun (WGS) entry which is preliminary data.</text>
</comment>